<feature type="compositionally biased region" description="Polar residues" evidence="1">
    <location>
        <begin position="112"/>
        <end position="123"/>
    </location>
</feature>
<keyword evidence="4" id="KW-1185">Reference proteome</keyword>
<keyword evidence="2" id="KW-0732">Signal</keyword>
<reference evidence="3" key="2">
    <citation type="submission" date="2020-05" db="UniProtKB">
        <authorList>
            <consortium name="EnsemblMetazoa"/>
        </authorList>
    </citation>
    <scope>IDENTIFICATION</scope>
    <source>
        <strain evidence="3">A-37</strain>
    </source>
</reference>
<organism evidence="3 4">
    <name type="scientific">Anopheles culicifacies</name>
    <dbReference type="NCBI Taxonomy" id="139723"/>
    <lineage>
        <taxon>Eukaryota</taxon>
        <taxon>Metazoa</taxon>
        <taxon>Ecdysozoa</taxon>
        <taxon>Arthropoda</taxon>
        <taxon>Hexapoda</taxon>
        <taxon>Insecta</taxon>
        <taxon>Pterygota</taxon>
        <taxon>Neoptera</taxon>
        <taxon>Endopterygota</taxon>
        <taxon>Diptera</taxon>
        <taxon>Nematocera</taxon>
        <taxon>Culicoidea</taxon>
        <taxon>Culicidae</taxon>
        <taxon>Anophelinae</taxon>
        <taxon>Anopheles</taxon>
        <taxon>culicifacies species complex</taxon>
    </lineage>
</organism>
<evidence type="ECO:0000256" key="1">
    <source>
        <dbReference type="SAM" id="MobiDB-lite"/>
    </source>
</evidence>
<dbReference type="Proteomes" id="UP000075883">
    <property type="component" value="Unassembled WGS sequence"/>
</dbReference>
<evidence type="ECO:0000313" key="4">
    <source>
        <dbReference type="Proteomes" id="UP000075883"/>
    </source>
</evidence>
<evidence type="ECO:0000256" key="2">
    <source>
        <dbReference type="SAM" id="SignalP"/>
    </source>
</evidence>
<dbReference type="AlphaFoldDB" id="A0A182MNL2"/>
<feature type="chain" id="PRO_5008128663" evidence="2">
    <location>
        <begin position="24"/>
        <end position="657"/>
    </location>
</feature>
<dbReference type="VEuPathDB" id="VectorBase:ACUA022584"/>
<dbReference type="EnsemblMetazoa" id="ACUA022584-RA">
    <property type="protein sequence ID" value="ACUA022584-PA"/>
    <property type="gene ID" value="ACUA022584"/>
</dbReference>
<name>A0A182MNL2_9DIPT</name>
<accession>A0A182MNL2</accession>
<proteinExistence type="predicted"/>
<feature type="region of interest" description="Disordered" evidence="1">
    <location>
        <begin position="103"/>
        <end position="126"/>
    </location>
</feature>
<protein>
    <submittedName>
        <fullName evidence="3">Uncharacterized protein</fullName>
    </submittedName>
</protein>
<feature type="region of interest" description="Disordered" evidence="1">
    <location>
        <begin position="578"/>
        <end position="598"/>
    </location>
</feature>
<evidence type="ECO:0000313" key="3">
    <source>
        <dbReference type="EnsemblMetazoa" id="ACUA022584-PA"/>
    </source>
</evidence>
<dbReference type="EMBL" id="AXCM01001390">
    <property type="status" value="NOT_ANNOTATED_CDS"/>
    <property type="molecule type" value="Genomic_DNA"/>
</dbReference>
<feature type="signal peptide" evidence="2">
    <location>
        <begin position="1"/>
        <end position="23"/>
    </location>
</feature>
<reference evidence="4" key="1">
    <citation type="submission" date="2013-09" db="EMBL/GenBank/DDBJ databases">
        <title>The Genome Sequence of Anopheles culicifacies species A.</title>
        <authorList>
            <consortium name="The Broad Institute Genomics Platform"/>
            <person name="Neafsey D.E."/>
            <person name="Besansky N."/>
            <person name="Howell P."/>
            <person name="Walton C."/>
            <person name="Young S.K."/>
            <person name="Zeng Q."/>
            <person name="Gargeya S."/>
            <person name="Fitzgerald M."/>
            <person name="Haas B."/>
            <person name="Abouelleil A."/>
            <person name="Allen A.W."/>
            <person name="Alvarado L."/>
            <person name="Arachchi H.M."/>
            <person name="Berlin A.M."/>
            <person name="Chapman S.B."/>
            <person name="Gainer-Dewar J."/>
            <person name="Goldberg J."/>
            <person name="Griggs A."/>
            <person name="Gujja S."/>
            <person name="Hansen M."/>
            <person name="Howarth C."/>
            <person name="Imamovic A."/>
            <person name="Ireland A."/>
            <person name="Larimer J."/>
            <person name="McCowan C."/>
            <person name="Murphy C."/>
            <person name="Pearson M."/>
            <person name="Poon T.W."/>
            <person name="Priest M."/>
            <person name="Roberts A."/>
            <person name="Saif S."/>
            <person name="Shea T."/>
            <person name="Sisk P."/>
            <person name="Sykes S."/>
            <person name="Wortman J."/>
            <person name="Nusbaum C."/>
            <person name="Birren B."/>
        </authorList>
    </citation>
    <scope>NUCLEOTIDE SEQUENCE [LARGE SCALE GENOMIC DNA]</scope>
    <source>
        <strain evidence="4">A-37</strain>
    </source>
</reference>
<sequence length="657" mass="72802">MRRNRVWPCVVLLMVICAEATDAHGHGSVETLLAHDITANDAPRDEFNNDQGGLHDQRKTLHHWFVHTIQRQHFGSGVLKLIKKIEAPSTVRQLGFVSHIHCQGHGHRGPGSETTSQPANGDTINRPGVVRFSQRRRCIALDGELSGFANRPSDLARNFHSPRLEYNEWLPVGRGDPLKNDPTYDYSPPVLDRVRYWSDGAKDKTSGNDILLLGVPSKKTVGVSKEWNSLPVRRNYYSAAHQHHAVAGPNQLPHTVLMPPPLNNYPAGIDGAGFWGGATSASQRVDTQPGDGFKYRPGSSYQGQFAGGKHSEPPVSQPITAQFHHHHQPQLQGGSGFNRQQQPYVTTIRLTTPAGDTVKRPLLKTILQNEHSYPFTKTAMTSTVTEYTSGGFYDAQNINAMAQTIFHPPQTTEYLQSQPFQQSTKTAPKLNKDIRTQHVTLSGPFVTPVSITHLPAMISTTTTRSPTMMVPSTTTTMSTMVTTQPTPLAMTTDSIFSHYKQPATPERWSPYLIIEGHSKVKTYGLNTNDTLMQLPRMVPVTSTKDPIVRHVVNRDPDTGAELSITHIATKRPPVYEVHTEAGPRPVKTNEPARQRPEESAVNTLLTLLDEASYDDMLKEEGTAVNALDGSTATAGNKDSKTRRNVRVTRQIYRLERP</sequence>